<proteinExistence type="predicted"/>
<gene>
    <name evidence="2" type="ORF">Tci_927866</name>
</gene>
<sequence length="92" mass="9801">LHPHDQGDACRCALRQLHGLLGLDLYAYGRHPPHRPRPPGQTGAGMAAGTRHDASGGRRPAGQRLCRQRRQGPGQDGQQDGQQGQAKAGRGP</sequence>
<dbReference type="EMBL" id="BKCJ011823165">
    <property type="protein sequence ID" value="GFD55897.1"/>
    <property type="molecule type" value="Genomic_DNA"/>
</dbReference>
<evidence type="ECO:0000313" key="2">
    <source>
        <dbReference type="EMBL" id="GFD55897.1"/>
    </source>
</evidence>
<protein>
    <submittedName>
        <fullName evidence="2">Uncharacterized protein</fullName>
    </submittedName>
</protein>
<feature type="non-terminal residue" evidence="2">
    <location>
        <position position="92"/>
    </location>
</feature>
<evidence type="ECO:0000256" key="1">
    <source>
        <dbReference type="SAM" id="MobiDB-lite"/>
    </source>
</evidence>
<organism evidence="2">
    <name type="scientific">Tanacetum cinerariifolium</name>
    <name type="common">Dalmatian daisy</name>
    <name type="synonym">Chrysanthemum cinerariifolium</name>
    <dbReference type="NCBI Taxonomy" id="118510"/>
    <lineage>
        <taxon>Eukaryota</taxon>
        <taxon>Viridiplantae</taxon>
        <taxon>Streptophyta</taxon>
        <taxon>Embryophyta</taxon>
        <taxon>Tracheophyta</taxon>
        <taxon>Spermatophyta</taxon>
        <taxon>Magnoliopsida</taxon>
        <taxon>eudicotyledons</taxon>
        <taxon>Gunneridae</taxon>
        <taxon>Pentapetalae</taxon>
        <taxon>asterids</taxon>
        <taxon>campanulids</taxon>
        <taxon>Asterales</taxon>
        <taxon>Asteraceae</taxon>
        <taxon>Asteroideae</taxon>
        <taxon>Anthemideae</taxon>
        <taxon>Anthemidinae</taxon>
        <taxon>Tanacetum</taxon>
    </lineage>
</organism>
<dbReference type="AlphaFoldDB" id="A0A699X852"/>
<name>A0A699X852_TANCI</name>
<feature type="region of interest" description="Disordered" evidence="1">
    <location>
        <begin position="27"/>
        <end position="92"/>
    </location>
</feature>
<feature type="compositionally biased region" description="Low complexity" evidence="1">
    <location>
        <begin position="71"/>
        <end position="92"/>
    </location>
</feature>
<feature type="non-terminal residue" evidence="2">
    <location>
        <position position="1"/>
    </location>
</feature>
<accession>A0A699X852</accession>
<reference evidence="2" key="1">
    <citation type="journal article" date="2019" name="Sci. Rep.">
        <title>Draft genome of Tanacetum cinerariifolium, the natural source of mosquito coil.</title>
        <authorList>
            <person name="Yamashiro T."/>
            <person name="Shiraishi A."/>
            <person name="Satake H."/>
            <person name="Nakayama K."/>
        </authorList>
    </citation>
    <scope>NUCLEOTIDE SEQUENCE</scope>
</reference>
<comment type="caution">
    <text evidence="2">The sequence shown here is derived from an EMBL/GenBank/DDBJ whole genome shotgun (WGS) entry which is preliminary data.</text>
</comment>